<dbReference type="GO" id="GO:0015920">
    <property type="term" value="P:lipopolysaccharide transport"/>
    <property type="evidence" value="ECO:0007669"/>
    <property type="project" value="TreeGrafter"/>
</dbReference>
<reference evidence="7 8" key="1">
    <citation type="submission" date="2017-07" db="EMBL/GenBank/DDBJ databases">
        <authorList>
            <person name="Sun Z.S."/>
            <person name="Albrecht U."/>
            <person name="Echele G."/>
            <person name="Lee C.C."/>
        </authorList>
    </citation>
    <scope>NUCLEOTIDE SEQUENCE [LARGE SCALE GENOMIC DNA]</scope>
    <source>
        <strain evidence="7 8">CGMCC 1.12710</strain>
    </source>
</reference>
<dbReference type="Proteomes" id="UP000198346">
    <property type="component" value="Unassembled WGS sequence"/>
</dbReference>
<keyword evidence="2" id="KW-1003">Cell membrane</keyword>
<dbReference type="OrthoDB" id="9798468at2"/>
<keyword evidence="4 6" id="KW-1133">Transmembrane helix</keyword>
<feature type="transmembrane region" description="Helical" evidence="6">
    <location>
        <begin position="314"/>
        <end position="332"/>
    </location>
</feature>
<feature type="transmembrane region" description="Helical" evidence="6">
    <location>
        <begin position="338"/>
        <end position="362"/>
    </location>
</feature>
<dbReference type="Pfam" id="PF03739">
    <property type="entry name" value="LptF_LptG"/>
    <property type="match status" value="1"/>
</dbReference>
<dbReference type="RefSeq" id="WP_089410953.1">
    <property type="nucleotide sequence ID" value="NZ_FZQA01000001.1"/>
</dbReference>
<evidence type="ECO:0000256" key="4">
    <source>
        <dbReference type="ARBA" id="ARBA00022989"/>
    </source>
</evidence>
<comment type="subcellular location">
    <subcellularLocation>
        <location evidence="1">Cell membrane</location>
        <topology evidence="1">Multi-pass membrane protein</topology>
    </subcellularLocation>
</comment>
<dbReference type="AlphaFoldDB" id="A0A239PKV4"/>
<keyword evidence="3 6" id="KW-0812">Transmembrane</keyword>
<sequence length="364" mass="39076">MRATMSGVFTRYVGLQFLIRLAGLLVFFVTVLQMLDLLNRSSDIMAAEGAEWGSMVRYVSLRAPQIASQFAPFAALLAVVATLSMLNIRSEVTVMRAAGMSVHRVLFPIGFVCAGVAAAHFVFHEAVVVPAAAKLDYWEANDYAPEASFDGGVRADVRLAYGGEFIRAESAARLEGAVRLKGVVVDAFGPDGLIMRKTVAESARYENGGWRLFDATIYDAGELEARRLASLAWPTALDPDLLFALSLNPDRTPLAELAAKIAQLRADGTDARAATTSFLSRFSKPAATLVMPLLGAIAGFGVRRQGNQLTRASIGAAMGFSYFVVENMMLAFGKLGVAPAMFGAFFPFALFMVLGFAILLAMES</sequence>
<dbReference type="PANTHER" id="PTHR33529:SF2">
    <property type="entry name" value="LIPOPOLYSACCHARIDE EXPORT SYSTEM PERMEASE PROTEIN LPTG"/>
    <property type="match status" value="1"/>
</dbReference>
<evidence type="ECO:0000256" key="3">
    <source>
        <dbReference type="ARBA" id="ARBA00022692"/>
    </source>
</evidence>
<evidence type="ECO:0000313" key="7">
    <source>
        <dbReference type="EMBL" id="SNT67963.1"/>
    </source>
</evidence>
<feature type="transmembrane region" description="Helical" evidence="6">
    <location>
        <begin position="285"/>
        <end position="302"/>
    </location>
</feature>
<name>A0A239PKV4_9PROT</name>
<gene>
    <name evidence="7" type="ORF">SAMN06297382_0458</name>
</gene>
<keyword evidence="5 6" id="KW-0472">Membrane</keyword>
<keyword evidence="8" id="KW-1185">Reference proteome</keyword>
<feature type="transmembrane region" description="Helical" evidence="6">
    <location>
        <begin position="66"/>
        <end position="84"/>
    </location>
</feature>
<dbReference type="EMBL" id="FZQA01000001">
    <property type="protein sequence ID" value="SNT67963.1"/>
    <property type="molecule type" value="Genomic_DNA"/>
</dbReference>
<dbReference type="PANTHER" id="PTHR33529">
    <property type="entry name" value="SLR0882 PROTEIN-RELATED"/>
    <property type="match status" value="1"/>
</dbReference>
<protein>
    <submittedName>
        <fullName evidence="7">Lipopolysaccharide export system permease protein</fullName>
    </submittedName>
</protein>
<dbReference type="GO" id="GO:0055085">
    <property type="term" value="P:transmembrane transport"/>
    <property type="evidence" value="ECO:0007669"/>
    <property type="project" value="InterPro"/>
</dbReference>
<evidence type="ECO:0000256" key="2">
    <source>
        <dbReference type="ARBA" id="ARBA00022475"/>
    </source>
</evidence>
<proteinExistence type="predicted"/>
<dbReference type="InterPro" id="IPR030923">
    <property type="entry name" value="LptG"/>
</dbReference>
<evidence type="ECO:0000256" key="5">
    <source>
        <dbReference type="ARBA" id="ARBA00023136"/>
    </source>
</evidence>
<evidence type="ECO:0000256" key="1">
    <source>
        <dbReference type="ARBA" id="ARBA00004651"/>
    </source>
</evidence>
<evidence type="ECO:0000256" key="6">
    <source>
        <dbReference type="SAM" id="Phobius"/>
    </source>
</evidence>
<dbReference type="InterPro" id="IPR005495">
    <property type="entry name" value="LptG/LptF_permease"/>
</dbReference>
<feature type="transmembrane region" description="Helical" evidence="6">
    <location>
        <begin position="12"/>
        <end position="35"/>
    </location>
</feature>
<dbReference type="GO" id="GO:0043190">
    <property type="term" value="C:ATP-binding cassette (ABC) transporter complex"/>
    <property type="evidence" value="ECO:0007669"/>
    <property type="project" value="InterPro"/>
</dbReference>
<dbReference type="NCBIfam" id="TIGR04408">
    <property type="entry name" value="LptG_lptG"/>
    <property type="match status" value="1"/>
</dbReference>
<organism evidence="7 8">
    <name type="scientific">Amphiplicatus metriothermophilus</name>
    <dbReference type="NCBI Taxonomy" id="1519374"/>
    <lineage>
        <taxon>Bacteria</taxon>
        <taxon>Pseudomonadati</taxon>
        <taxon>Pseudomonadota</taxon>
        <taxon>Alphaproteobacteria</taxon>
        <taxon>Parvularculales</taxon>
        <taxon>Parvularculaceae</taxon>
        <taxon>Amphiplicatus</taxon>
    </lineage>
</organism>
<accession>A0A239PKV4</accession>
<feature type="transmembrane region" description="Helical" evidence="6">
    <location>
        <begin position="105"/>
        <end position="123"/>
    </location>
</feature>
<evidence type="ECO:0000313" key="8">
    <source>
        <dbReference type="Proteomes" id="UP000198346"/>
    </source>
</evidence>